<evidence type="ECO:0000256" key="1">
    <source>
        <dbReference type="ARBA" id="ARBA00004127"/>
    </source>
</evidence>
<dbReference type="GO" id="GO:0012505">
    <property type="term" value="C:endomembrane system"/>
    <property type="evidence" value="ECO:0007669"/>
    <property type="project" value="UniProtKB-SubCell"/>
</dbReference>
<dbReference type="GO" id="GO:0005384">
    <property type="term" value="F:manganese ion transmembrane transporter activity"/>
    <property type="evidence" value="ECO:0007669"/>
    <property type="project" value="InterPro"/>
</dbReference>
<evidence type="ECO:0000256" key="2">
    <source>
        <dbReference type="ARBA" id="ARBA00022692"/>
    </source>
</evidence>
<feature type="transmembrane region" description="Helical" evidence="5">
    <location>
        <begin position="124"/>
        <end position="143"/>
    </location>
</feature>
<evidence type="ECO:0000256" key="3">
    <source>
        <dbReference type="ARBA" id="ARBA00022989"/>
    </source>
</evidence>
<evidence type="ECO:0008006" key="8">
    <source>
        <dbReference type="Google" id="ProtNLM"/>
    </source>
</evidence>
<keyword evidence="3 5" id="KW-1133">Transmembrane helix</keyword>
<dbReference type="InterPro" id="IPR008217">
    <property type="entry name" value="Ccc1_fam"/>
</dbReference>
<sequence length="185" mass="19571">MDGKTLQHEIVDSMREIVFGLEDSLVSTLGTITGIAVGTQSQYIVILSGLVLIASEATSMAAGSYLSTKHATEAEAMFHERHGLEAHPEPTHPMRAAVVMGVFYVLGGAVPLSCYFLLPVEQAMVPAIVLTAISLFFVGVWAASFTRTSKIKSGIEMLAVSLAAAFIGYVIGYAVNASFGITLTN</sequence>
<reference evidence="6 7" key="1">
    <citation type="journal article" date="2015" name="Nature">
        <title>rRNA introns, odd ribosomes, and small enigmatic genomes across a large radiation of phyla.</title>
        <authorList>
            <person name="Brown C.T."/>
            <person name="Hug L.A."/>
            <person name="Thomas B.C."/>
            <person name="Sharon I."/>
            <person name="Castelle C.J."/>
            <person name="Singh A."/>
            <person name="Wilkins M.J."/>
            <person name="Williams K.H."/>
            <person name="Banfield J.F."/>
        </authorList>
    </citation>
    <scope>NUCLEOTIDE SEQUENCE [LARGE SCALE GENOMIC DNA]</scope>
</reference>
<protein>
    <recommendedName>
        <fullName evidence="8">Integral membrane protein</fullName>
    </recommendedName>
</protein>
<proteinExistence type="predicted"/>
<accession>A0A0G0MJP9</accession>
<dbReference type="PANTHER" id="PTHR31851">
    <property type="entry name" value="FE(2+)/MN(2+) TRANSPORTER PCL1"/>
    <property type="match status" value="1"/>
</dbReference>
<dbReference type="Pfam" id="PF01988">
    <property type="entry name" value="VIT1"/>
    <property type="match status" value="1"/>
</dbReference>
<comment type="subcellular location">
    <subcellularLocation>
        <location evidence="1">Endomembrane system</location>
        <topology evidence="1">Multi-pass membrane protein</topology>
    </subcellularLocation>
</comment>
<feature type="transmembrane region" description="Helical" evidence="5">
    <location>
        <begin position="155"/>
        <end position="175"/>
    </location>
</feature>
<evidence type="ECO:0000256" key="5">
    <source>
        <dbReference type="SAM" id="Phobius"/>
    </source>
</evidence>
<dbReference type="AlphaFoldDB" id="A0A0G0MJP9"/>
<feature type="transmembrane region" description="Helical" evidence="5">
    <location>
        <begin position="96"/>
        <end position="118"/>
    </location>
</feature>
<name>A0A0G0MJP9_9BACT</name>
<organism evidence="6 7">
    <name type="scientific">Candidatus Uhrbacteria bacterium GW2011_GWF2_39_13</name>
    <dbReference type="NCBI Taxonomy" id="1618995"/>
    <lineage>
        <taxon>Bacteria</taxon>
        <taxon>Candidatus Uhriibacteriota</taxon>
    </lineage>
</organism>
<evidence type="ECO:0000313" key="7">
    <source>
        <dbReference type="Proteomes" id="UP000033935"/>
    </source>
</evidence>
<dbReference type="EMBL" id="LBWG01000010">
    <property type="protein sequence ID" value="KKR04259.1"/>
    <property type="molecule type" value="Genomic_DNA"/>
</dbReference>
<keyword evidence="4 5" id="KW-0472">Membrane</keyword>
<keyword evidence="2 5" id="KW-0812">Transmembrane</keyword>
<gene>
    <name evidence="6" type="ORF">UT30_C0010G0023</name>
</gene>
<evidence type="ECO:0000256" key="4">
    <source>
        <dbReference type="ARBA" id="ARBA00023136"/>
    </source>
</evidence>
<dbReference type="Proteomes" id="UP000033935">
    <property type="component" value="Unassembled WGS sequence"/>
</dbReference>
<comment type="caution">
    <text evidence="6">The sequence shown here is derived from an EMBL/GenBank/DDBJ whole genome shotgun (WGS) entry which is preliminary data.</text>
</comment>
<dbReference type="GO" id="GO:0030026">
    <property type="term" value="P:intracellular manganese ion homeostasis"/>
    <property type="evidence" value="ECO:0007669"/>
    <property type="project" value="InterPro"/>
</dbReference>
<evidence type="ECO:0000313" key="6">
    <source>
        <dbReference type="EMBL" id="KKR04259.1"/>
    </source>
</evidence>